<name>A0A316ZLM6_9BASI</name>
<evidence type="ECO:0000256" key="1">
    <source>
        <dbReference type="SAM" id="MobiDB-lite"/>
    </source>
</evidence>
<feature type="compositionally biased region" description="Low complexity" evidence="1">
    <location>
        <begin position="102"/>
        <end position="120"/>
    </location>
</feature>
<evidence type="ECO:0000313" key="3">
    <source>
        <dbReference type="EMBL" id="PWO01234.1"/>
    </source>
</evidence>
<protein>
    <recommendedName>
        <fullName evidence="5">REJ domain-containing protein</fullName>
    </recommendedName>
</protein>
<evidence type="ECO:0000256" key="2">
    <source>
        <dbReference type="SAM" id="SignalP"/>
    </source>
</evidence>
<dbReference type="GeneID" id="37271351"/>
<feature type="chain" id="PRO_5016275538" description="REJ domain-containing protein" evidence="2">
    <location>
        <begin position="24"/>
        <end position="148"/>
    </location>
</feature>
<keyword evidence="4" id="KW-1185">Reference proteome</keyword>
<organism evidence="3 4">
    <name type="scientific">Tilletiopsis washingtonensis</name>
    <dbReference type="NCBI Taxonomy" id="58919"/>
    <lineage>
        <taxon>Eukaryota</taxon>
        <taxon>Fungi</taxon>
        <taxon>Dikarya</taxon>
        <taxon>Basidiomycota</taxon>
        <taxon>Ustilaginomycotina</taxon>
        <taxon>Exobasidiomycetes</taxon>
        <taxon>Entylomatales</taxon>
        <taxon>Entylomatales incertae sedis</taxon>
        <taxon>Tilletiopsis</taxon>
    </lineage>
</organism>
<dbReference type="EMBL" id="KZ819283">
    <property type="protein sequence ID" value="PWO01234.1"/>
    <property type="molecule type" value="Genomic_DNA"/>
</dbReference>
<accession>A0A316ZLM6</accession>
<feature type="compositionally biased region" description="Low complexity" evidence="1">
    <location>
        <begin position="85"/>
        <end position="94"/>
    </location>
</feature>
<feature type="compositionally biased region" description="Low complexity" evidence="1">
    <location>
        <begin position="64"/>
        <end position="78"/>
    </location>
</feature>
<sequence>MLRRSILWLAVCLLVCHAHSASATGAGEVLVARQSNPQLPTFTLFSGVGSDIGSTSPETRAGLSTRSTSITSTTVTRTDPPPPSSTTVDASSSSVTSSSVSATIMPSSTSQAASASTTSSRPDGAAAAAIPLWSTLLLSVSLAAFNVV</sequence>
<evidence type="ECO:0008006" key="5">
    <source>
        <dbReference type="Google" id="ProtNLM"/>
    </source>
</evidence>
<keyword evidence="2" id="KW-0732">Signal</keyword>
<reference evidence="3 4" key="1">
    <citation type="journal article" date="2018" name="Mol. Biol. Evol.">
        <title>Broad Genomic Sampling Reveals a Smut Pathogenic Ancestry of the Fungal Clade Ustilaginomycotina.</title>
        <authorList>
            <person name="Kijpornyongpan T."/>
            <person name="Mondo S.J."/>
            <person name="Barry K."/>
            <person name="Sandor L."/>
            <person name="Lee J."/>
            <person name="Lipzen A."/>
            <person name="Pangilinan J."/>
            <person name="LaButti K."/>
            <person name="Hainaut M."/>
            <person name="Henrissat B."/>
            <person name="Grigoriev I.V."/>
            <person name="Spatafora J.W."/>
            <person name="Aime M.C."/>
        </authorList>
    </citation>
    <scope>NUCLEOTIDE SEQUENCE [LARGE SCALE GENOMIC DNA]</scope>
    <source>
        <strain evidence="3 4">MCA 4186</strain>
    </source>
</reference>
<dbReference type="RefSeq" id="XP_025601512.1">
    <property type="nucleotide sequence ID" value="XM_025743807.1"/>
</dbReference>
<evidence type="ECO:0000313" key="4">
    <source>
        <dbReference type="Proteomes" id="UP000245946"/>
    </source>
</evidence>
<dbReference type="Proteomes" id="UP000245946">
    <property type="component" value="Unassembled WGS sequence"/>
</dbReference>
<dbReference type="AlphaFoldDB" id="A0A316ZLM6"/>
<proteinExistence type="predicted"/>
<feature type="region of interest" description="Disordered" evidence="1">
    <location>
        <begin position="49"/>
        <end position="94"/>
    </location>
</feature>
<gene>
    <name evidence="3" type="ORF">FA09DRAFT_335864</name>
</gene>
<feature type="region of interest" description="Disordered" evidence="1">
    <location>
        <begin position="102"/>
        <end position="121"/>
    </location>
</feature>
<feature type="signal peptide" evidence="2">
    <location>
        <begin position="1"/>
        <end position="23"/>
    </location>
</feature>